<protein>
    <submittedName>
        <fullName evidence="2">Uncharacterized protein</fullName>
    </submittedName>
</protein>
<accession>A0AAD6S0V6</accession>
<feature type="compositionally biased region" description="Basic residues" evidence="1">
    <location>
        <begin position="408"/>
        <end position="424"/>
    </location>
</feature>
<evidence type="ECO:0000313" key="3">
    <source>
        <dbReference type="Proteomes" id="UP001218188"/>
    </source>
</evidence>
<feature type="region of interest" description="Disordered" evidence="1">
    <location>
        <begin position="340"/>
        <end position="370"/>
    </location>
</feature>
<gene>
    <name evidence="2" type="ORF">C8F04DRAFT_1198381</name>
</gene>
<feature type="region of interest" description="Disordered" evidence="1">
    <location>
        <begin position="396"/>
        <end position="448"/>
    </location>
</feature>
<name>A0AAD6S0V6_9AGAR</name>
<comment type="caution">
    <text evidence="2">The sequence shown here is derived from an EMBL/GenBank/DDBJ whole genome shotgun (WGS) entry which is preliminary data.</text>
</comment>
<feature type="compositionally biased region" description="Basic and acidic residues" evidence="1">
    <location>
        <begin position="352"/>
        <end position="370"/>
    </location>
</feature>
<evidence type="ECO:0000256" key="1">
    <source>
        <dbReference type="SAM" id="MobiDB-lite"/>
    </source>
</evidence>
<evidence type="ECO:0000313" key="2">
    <source>
        <dbReference type="EMBL" id="KAJ7018870.1"/>
    </source>
</evidence>
<proteinExistence type="predicted"/>
<dbReference type="EMBL" id="JARJCM010000318">
    <property type="protein sequence ID" value="KAJ7018870.1"/>
    <property type="molecule type" value="Genomic_DNA"/>
</dbReference>
<reference evidence="2" key="1">
    <citation type="submission" date="2023-03" db="EMBL/GenBank/DDBJ databases">
        <title>Massive genome expansion in bonnet fungi (Mycena s.s.) driven by repeated elements and novel gene families across ecological guilds.</title>
        <authorList>
            <consortium name="Lawrence Berkeley National Laboratory"/>
            <person name="Harder C.B."/>
            <person name="Miyauchi S."/>
            <person name="Viragh M."/>
            <person name="Kuo A."/>
            <person name="Thoen E."/>
            <person name="Andreopoulos B."/>
            <person name="Lu D."/>
            <person name="Skrede I."/>
            <person name="Drula E."/>
            <person name="Henrissat B."/>
            <person name="Morin E."/>
            <person name="Kohler A."/>
            <person name="Barry K."/>
            <person name="LaButti K."/>
            <person name="Morin E."/>
            <person name="Salamov A."/>
            <person name="Lipzen A."/>
            <person name="Mereny Z."/>
            <person name="Hegedus B."/>
            <person name="Baldrian P."/>
            <person name="Stursova M."/>
            <person name="Weitz H."/>
            <person name="Taylor A."/>
            <person name="Grigoriev I.V."/>
            <person name="Nagy L.G."/>
            <person name="Martin F."/>
            <person name="Kauserud H."/>
        </authorList>
    </citation>
    <scope>NUCLEOTIDE SEQUENCE</scope>
    <source>
        <strain evidence="2">CBHHK200</strain>
    </source>
</reference>
<organism evidence="2 3">
    <name type="scientific">Mycena alexandri</name>
    <dbReference type="NCBI Taxonomy" id="1745969"/>
    <lineage>
        <taxon>Eukaryota</taxon>
        <taxon>Fungi</taxon>
        <taxon>Dikarya</taxon>
        <taxon>Basidiomycota</taxon>
        <taxon>Agaricomycotina</taxon>
        <taxon>Agaricomycetes</taxon>
        <taxon>Agaricomycetidae</taxon>
        <taxon>Agaricales</taxon>
        <taxon>Marasmiineae</taxon>
        <taxon>Mycenaceae</taxon>
        <taxon>Mycena</taxon>
    </lineage>
</organism>
<keyword evidence="3" id="KW-1185">Reference proteome</keyword>
<dbReference type="AlphaFoldDB" id="A0AAD6S0V6"/>
<dbReference type="Proteomes" id="UP001218188">
    <property type="component" value="Unassembled WGS sequence"/>
</dbReference>
<sequence>MEHSQQPLQMTYYGPGGSVSLNFDDAEYGYWPNAAHSFLCRAPSATTSMEARFTPQSPIFSIQQLVPAATHALVGFNADVTAWSTALPLLLLGILHRLLTPLTTEVQNWATLALHVQRQIHEQMEVEIQKRIQQEVGSHLEQVQAKIAELEKLQAQKDADTKAGRKSDPIPLVIFALVKSAMLGLLGMPDSKSPVPGPLKENELPRFDENGVPLHNPVWQGEKATGAQPLVVAVVNLVWRNENDKRTLPEELGPLDADMKAIIKKAAIRHWGTKQRSWLGENTEEGEQRVACKQSKGTTYSRLRRLADIHREVIKQMEEQYGAENCVGLPAIIHSPWCSDDGESTGEANPGDWKDRKHTSGDKKARERCRPDWRSKKQDRVYGLLDTLAQKAEELVSSSAHIPEGGSRKGKRTKGATRDRRRANNRVTRFPGFPENSRKEAPPVKRQPYKWSVSPSWRKINKYKCLLDPPEFTIFKLDIPDDDLDEEALALLAGVDEDDEDNTALADDEAECD</sequence>